<keyword evidence="6" id="KW-0325">Glycoprotein</keyword>
<dbReference type="GO" id="GO:0005576">
    <property type="term" value="C:extracellular region"/>
    <property type="evidence" value="ECO:0007669"/>
    <property type="project" value="UniProtKB-SubCell"/>
</dbReference>
<feature type="chain" id="PRO_5026307082" description="CFEM domain-containing protein" evidence="17">
    <location>
        <begin position="21"/>
        <end position="455"/>
    </location>
</feature>
<dbReference type="PANTHER" id="PTHR33048">
    <property type="entry name" value="PTH11-LIKE INTEGRAL MEMBRANE PROTEIN (AFU_ORTHOLOGUE AFUA_5G11245)"/>
    <property type="match status" value="1"/>
</dbReference>
<comment type="similarity">
    <text evidence="4">Belongs to the RBT5 family.</text>
</comment>
<evidence type="ECO:0000256" key="2">
    <source>
        <dbReference type="ARBA" id="ARBA00004589"/>
    </source>
</evidence>
<dbReference type="Pfam" id="PF20684">
    <property type="entry name" value="Fung_rhodopsin"/>
    <property type="match status" value="1"/>
</dbReference>
<feature type="transmembrane region" description="Helical" evidence="16">
    <location>
        <begin position="342"/>
        <end position="362"/>
    </location>
</feature>
<feature type="disulfide bond" evidence="14">
    <location>
        <begin position="48"/>
        <end position="55"/>
    </location>
</feature>
<dbReference type="InterPro" id="IPR049326">
    <property type="entry name" value="Rhodopsin_dom_fungi"/>
</dbReference>
<dbReference type="Proteomes" id="UP000799428">
    <property type="component" value="Unassembled WGS sequence"/>
</dbReference>
<keyword evidence="7 16" id="KW-0812">Transmembrane</keyword>
<evidence type="ECO:0000256" key="12">
    <source>
        <dbReference type="ARBA" id="ARBA00023288"/>
    </source>
</evidence>
<dbReference type="InterPro" id="IPR052337">
    <property type="entry name" value="SAT4-like"/>
</dbReference>
<keyword evidence="5" id="KW-0964">Secreted</keyword>
<evidence type="ECO:0000256" key="3">
    <source>
        <dbReference type="ARBA" id="ARBA00004613"/>
    </source>
</evidence>
<dbReference type="InterPro" id="IPR008427">
    <property type="entry name" value="Extracellular_membr_CFEM_dom"/>
</dbReference>
<sequence length="455" mass="50554">MKSFISLLFLVLALITLANAQGSVAGSIVSLPPCALACLFTAVEESPCTLANVTCVCTNVKLQSSVEACALQSCTVKESLTTKNITMTICNVPIRSRVILGRTVNITLGVISAIFVLIRIGYKLLVSRTELGWDDHFIIITLLTGVPNTIIIDIGAFRNGLGLDTWTLPFDEITRFVRFFYIMEVNYFADLSLLKLSLLFFYLRIFPASNVKRVIRATIAFDVTYGITFVIVSIFQCRPISHYWTNWDGEHRGTCININALGWANAAISISLDVWMLAIPLSQLVHLKLAWKKKVGVAMMFFVGTFVTVVSILRLQSLVTFATSHNPTWDQWDVSNWSTIELNVGIVCACMPSMRVILVRLFPKILGSTANSSYRQKYGSRSQELGKNGGLTGRTGTRKMSSTGNSSVINYMKTFAVQHDDYDDEMELVKMGGDVESEGKKKKKKKDFHSSEINL</sequence>
<feature type="transmembrane region" description="Helical" evidence="16">
    <location>
        <begin position="137"/>
        <end position="159"/>
    </location>
</feature>
<feature type="compositionally biased region" description="Polar residues" evidence="15">
    <location>
        <begin position="394"/>
        <end position="404"/>
    </location>
</feature>
<evidence type="ECO:0000313" key="19">
    <source>
        <dbReference type="EMBL" id="KAF2705047.1"/>
    </source>
</evidence>
<comment type="similarity">
    <text evidence="13">Belongs to the SAT4 family.</text>
</comment>
<evidence type="ECO:0000256" key="13">
    <source>
        <dbReference type="ARBA" id="ARBA00038359"/>
    </source>
</evidence>
<evidence type="ECO:0000256" key="14">
    <source>
        <dbReference type="PROSITE-ProRule" id="PRU01356"/>
    </source>
</evidence>
<feature type="transmembrane region" description="Helical" evidence="16">
    <location>
        <begin position="256"/>
        <end position="278"/>
    </location>
</feature>
<keyword evidence="20" id="KW-1185">Reference proteome</keyword>
<feature type="signal peptide" evidence="17">
    <location>
        <begin position="1"/>
        <end position="20"/>
    </location>
</feature>
<evidence type="ECO:0000256" key="15">
    <source>
        <dbReference type="SAM" id="MobiDB-lite"/>
    </source>
</evidence>
<keyword evidence="11 14" id="KW-1015">Disulfide bond</keyword>
<dbReference type="EMBL" id="MU005780">
    <property type="protein sequence ID" value="KAF2705047.1"/>
    <property type="molecule type" value="Genomic_DNA"/>
</dbReference>
<dbReference type="PANTHER" id="PTHR33048:SF143">
    <property type="entry name" value="EXTRACELLULAR MEMBRANE PROTEIN CFEM DOMAIN-CONTAINING PROTEIN-RELATED"/>
    <property type="match status" value="1"/>
</dbReference>
<feature type="region of interest" description="Disordered" evidence="15">
    <location>
        <begin position="433"/>
        <end position="455"/>
    </location>
</feature>
<evidence type="ECO:0000256" key="9">
    <source>
        <dbReference type="ARBA" id="ARBA00022989"/>
    </source>
</evidence>
<name>A0A6G1JY01_9PLEO</name>
<dbReference type="PROSITE" id="PS52012">
    <property type="entry name" value="CFEM"/>
    <property type="match status" value="1"/>
</dbReference>
<feature type="transmembrane region" description="Helical" evidence="16">
    <location>
        <begin position="179"/>
        <end position="202"/>
    </location>
</feature>
<keyword evidence="6" id="KW-0336">GPI-anchor</keyword>
<keyword evidence="12" id="KW-0449">Lipoprotein</keyword>
<dbReference type="SMART" id="SM00747">
    <property type="entry name" value="CFEM"/>
    <property type="match status" value="1"/>
</dbReference>
<evidence type="ECO:0000256" key="6">
    <source>
        <dbReference type="ARBA" id="ARBA00022622"/>
    </source>
</evidence>
<protein>
    <recommendedName>
        <fullName evidence="18">CFEM domain-containing protein</fullName>
    </recommendedName>
</protein>
<reference evidence="19" key="1">
    <citation type="journal article" date="2020" name="Stud. Mycol.">
        <title>101 Dothideomycetes genomes: a test case for predicting lifestyles and emergence of pathogens.</title>
        <authorList>
            <person name="Haridas S."/>
            <person name="Albert R."/>
            <person name="Binder M."/>
            <person name="Bloem J."/>
            <person name="Labutti K."/>
            <person name="Salamov A."/>
            <person name="Andreopoulos B."/>
            <person name="Baker S."/>
            <person name="Barry K."/>
            <person name="Bills G."/>
            <person name="Bluhm B."/>
            <person name="Cannon C."/>
            <person name="Castanera R."/>
            <person name="Culley D."/>
            <person name="Daum C."/>
            <person name="Ezra D."/>
            <person name="Gonzalez J."/>
            <person name="Henrissat B."/>
            <person name="Kuo A."/>
            <person name="Liang C."/>
            <person name="Lipzen A."/>
            <person name="Lutzoni F."/>
            <person name="Magnuson J."/>
            <person name="Mondo S."/>
            <person name="Nolan M."/>
            <person name="Ohm R."/>
            <person name="Pangilinan J."/>
            <person name="Park H.-J."/>
            <person name="Ramirez L."/>
            <person name="Alfaro M."/>
            <person name="Sun H."/>
            <person name="Tritt A."/>
            <person name="Yoshinaga Y."/>
            <person name="Zwiers L.-H."/>
            <person name="Turgeon B."/>
            <person name="Goodwin S."/>
            <person name="Spatafora J."/>
            <person name="Crous P."/>
            <person name="Grigoriev I."/>
        </authorList>
    </citation>
    <scope>NUCLEOTIDE SEQUENCE</scope>
    <source>
        <strain evidence="19">CBS 279.74</strain>
    </source>
</reference>
<dbReference type="OrthoDB" id="2496787at2759"/>
<gene>
    <name evidence="19" type="ORF">K504DRAFT_506519</name>
</gene>
<feature type="domain" description="CFEM" evidence="18">
    <location>
        <begin position="6"/>
        <end position="114"/>
    </location>
</feature>
<keyword evidence="8 17" id="KW-0732">Signal</keyword>
<comment type="caution">
    <text evidence="14">Lacks conserved residue(s) required for the propagation of feature annotation.</text>
</comment>
<feature type="region of interest" description="Disordered" evidence="15">
    <location>
        <begin position="377"/>
        <end position="404"/>
    </location>
</feature>
<proteinExistence type="inferred from homology"/>
<feature type="transmembrane region" description="Helical" evidence="16">
    <location>
        <begin position="299"/>
        <end position="322"/>
    </location>
</feature>
<evidence type="ECO:0000256" key="4">
    <source>
        <dbReference type="ARBA" id="ARBA00010031"/>
    </source>
</evidence>
<evidence type="ECO:0000256" key="10">
    <source>
        <dbReference type="ARBA" id="ARBA00023136"/>
    </source>
</evidence>
<evidence type="ECO:0000256" key="17">
    <source>
        <dbReference type="SAM" id="SignalP"/>
    </source>
</evidence>
<feature type="disulfide bond" evidence="14">
    <location>
        <begin position="38"/>
        <end position="69"/>
    </location>
</feature>
<feature type="transmembrane region" description="Helical" evidence="16">
    <location>
        <begin position="106"/>
        <end position="125"/>
    </location>
</feature>
<feature type="disulfide bond" evidence="14">
    <location>
        <begin position="57"/>
        <end position="90"/>
    </location>
</feature>
<evidence type="ECO:0000256" key="1">
    <source>
        <dbReference type="ARBA" id="ARBA00004141"/>
    </source>
</evidence>
<evidence type="ECO:0000313" key="20">
    <source>
        <dbReference type="Proteomes" id="UP000799428"/>
    </source>
</evidence>
<comment type="subcellular location">
    <subcellularLocation>
        <location evidence="2">Membrane</location>
        <topology evidence="2">Lipid-anchor</topology>
        <topology evidence="2">GPI-anchor</topology>
    </subcellularLocation>
    <subcellularLocation>
        <location evidence="1">Membrane</location>
        <topology evidence="1">Multi-pass membrane protein</topology>
    </subcellularLocation>
    <subcellularLocation>
        <location evidence="3">Secreted</location>
    </subcellularLocation>
</comment>
<evidence type="ECO:0000256" key="7">
    <source>
        <dbReference type="ARBA" id="ARBA00022692"/>
    </source>
</evidence>
<evidence type="ECO:0000256" key="8">
    <source>
        <dbReference type="ARBA" id="ARBA00022729"/>
    </source>
</evidence>
<feature type="disulfide bond" evidence="14">
    <location>
        <begin position="34"/>
        <end position="74"/>
    </location>
</feature>
<accession>A0A6G1JY01</accession>
<dbReference type="AlphaFoldDB" id="A0A6G1JY01"/>
<feature type="transmembrane region" description="Helical" evidence="16">
    <location>
        <begin position="214"/>
        <end position="236"/>
    </location>
</feature>
<keyword evidence="10 16" id="KW-0472">Membrane</keyword>
<keyword evidence="9 16" id="KW-1133">Transmembrane helix</keyword>
<dbReference type="GO" id="GO:0098552">
    <property type="term" value="C:side of membrane"/>
    <property type="evidence" value="ECO:0007669"/>
    <property type="project" value="UniProtKB-KW"/>
</dbReference>
<evidence type="ECO:0000256" key="16">
    <source>
        <dbReference type="SAM" id="Phobius"/>
    </source>
</evidence>
<organism evidence="19 20">
    <name type="scientific">Pleomassaria siparia CBS 279.74</name>
    <dbReference type="NCBI Taxonomy" id="1314801"/>
    <lineage>
        <taxon>Eukaryota</taxon>
        <taxon>Fungi</taxon>
        <taxon>Dikarya</taxon>
        <taxon>Ascomycota</taxon>
        <taxon>Pezizomycotina</taxon>
        <taxon>Dothideomycetes</taxon>
        <taxon>Pleosporomycetidae</taxon>
        <taxon>Pleosporales</taxon>
        <taxon>Pleomassariaceae</taxon>
        <taxon>Pleomassaria</taxon>
    </lineage>
</organism>
<evidence type="ECO:0000256" key="5">
    <source>
        <dbReference type="ARBA" id="ARBA00022525"/>
    </source>
</evidence>
<evidence type="ECO:0000256" key="11">
    <source>
        <dbReference type="ARBA" id="ARBA00023157"/>
    </source>
</evidence>
<evidence type="ECO:0000259" key="18">
    <source>
        <dbReference type="PROSITE" id="PS52012"/>
    </source>
</evidence>
<dbReference type="Pfam" id="PF05730">
    <property type="entry name" value="CFEM"/>
    <property type="match status" value="1"/>
</dbReference>